<sequence length="162" mass="17565">MTADLPFIDEHQVLVPAPAPAVWLSLTRQLTPARLDGSRALAYLLATDPRSVTGTPLDEGSTLPGFAVSEAVPERLVRLTGHHRFSRYELVFSLTTQLDGTLLSARSYAKFPGLHGWAYRQLVIGSGAHRVIVPRMLRAVRARATRGGVDREATASGEAINP</sequence>
<organism evidence="1 2">
    <name type="scientific">Rugosimonospora africana</name>
    <dbReference type="NCBI Taxonomy" id="556532"/>
    <lineage>
        <taxon>Bacteria</taxon>
        <taxon>Bacillati</taxon>
        <taxon>Actinomycetota</taxon>
        <taxon>Actinomycetes</taxon>
        <taxon>Micromonosporales</taxon>
        <taxon>Micromonosporaceae</taxon>
        <taxon>Rugosimonospora</taxon>
    </lineage>
</organism>
<protein>
    <recommendedName>
        <fullName evidence="3">DUF2867 domain-containing protein</fullName>
    </recommendedName>
</protein>
<accession>A0A8J3QLX8</accession>
<keyword evidence="2" id="KW-1185">Reference proteome</keyword>
<reference evidence="1" key="1">
    <citation type="submission" date="2021-01" db="EMBL/GenBank/DDBJ databases">
        <title>Whole genome shotgun sequence of Rugosimonospora africana NBRC 104875.</title>
        <authorList>
            <person name="Komaki H."/>
            <person name="Tamura T."/>
        </authorList>
    </citation>
    <scope>NUCLEOTIDE SEQUENCE</scope>
    <source>
        <strain evidence="1">NBRC 104875</strain>
    </source>
</reference>
<dbReference type="AlphaFoldDB" id="A0A8J3QLX8"/>
<dbReference type="RefSeq" id="WP_203916191.1">
    <property type="nucleotide sequence ID" value="NZ_BONZ01000007.1"/>
</dbReference>
<dbReference type="EMBL" id="BONZ01000007">
    <property type="protein sequence ID" value="GIH12467.1"/>
    <property type="molecule type" value="Genomic_DNA"/>
</dbReference>
<evidence type="ECO:0008006" key="3">
    <source>
        <dbReference type="Google" id="ProtNLM"/>
    </source>
</evidence>
<name>A0A8J3QLX8_9ACTN</name>
<evidence type="ECO:0000313" key="1">
    <source>
        <dbReference type="EMBL" id="GIH12467.1"/>
    </source>
</evidence>
<proteinExistence type="predicted"/>
<dbReference type="Proteomes" id="UP000642748">
    <property type="component" value="Unassembled WGS sequence"/>
</dbReference>
<evidence type="ECO:0000313" key="2">
    <source>
        <dbReference type="Proteomes" id="UP000642748"/>
    </source>
</evidence>
<gene>
    <name evidence="1" type="ORF">Raf01_06390</name>
</gene>
<comment type="caution">
    <text evidence="1">The sequence shown here is derived from an EMBL/GenBank/DDBJ whole genome shotgun (WGS) entry which is preliminary data.</text>
</comment>